<evidence type="ECO:0000256" key="8">
    <source>
        <dbReference type="SAM" id="SignalP"/>
    </source>
</evidence>
<evidence type="ECO:0000256" key="3">
    <source>
        <dbReference type="ARBA" id="ARBA00022490"/>
    </source>
</evidence>
<comment type="function">
    <text evidence="7">Catalyzes the methyl esterification of L-isoaspartyl residues in peptides and proteins that result from spontaneous decomposition of normal L-aspartyl and L-asparaginyl residues. It plays a role in the repair and/or degradation of damaged proteins.</text>
</comment>
<dbReference type="GO" id="GO:0032259">
    <property type="term" value="P:methylation"/>
    <property type="evidence" value="ECO:0007669"/>
    <property type="project" value="UniProtKB-KW"/>
</dbReference>
<evidence type="ECO:0000256" key="2">
    <source>
        <dbReference type="ARBA" id="ARBA00005369"/>
    </source>
</evidence>
<dbReference type="InterPro" id="IPR000682">
    <property type="entry name" value="PCMT"/>
</dbReference>
<evidence type="ECO:0000256" key="5">
    <source>
        <dbReference type="ARBA" id="ARBA00022679"/>
    </source>
</evidence>
<comment type="caution">
    <text evidence="9">The sequence shown here is derived from an EMBL/GenBank/DDBJ whole genome shotgun (WGS) entry which is preliminary data.</text>
</comment>
<gene>
    <name evidence="7" type="primary">pcm</name>
    <name evidence="9" type="ORF">ENQ76_11125</name>
</gene>
<evidence type="ECO:0000313" key="9">
    <source>
        <dbReference type="EMBL" id="HEN16005.1"/>
    </source>
</evidence>
<protein>
    <recommendedName>
        <fullName evidence="7">Protein-L-isoaspartate O-methyltransferase</fullName>
        <ecNumber evidence="7">2.1.1.77</ecNumber>
    </recommendedName>
    <alternativeName>
        <fullName evidence="7">L-isoaspartyl protein carboxyl methyltransferase</fullName>
    </alternativeName>
    <alternativeName>
        <fullName evidence="7">Protein L-isoaspartyl methyltransferase</fullName>
    </alternativeName>
    <alternativeName>
        <fullName evidence="7">Protein-beta-aspartate methyltransferase</fullName>
        <shortName evidence="7">PIMT</shortName>
    </alternativeName>
</protein>
<dbReference type="AlphaFoldDB" id="A0A7C2JZT7"/>
<dbReference type="NCBIfam" id="NF001453">
    <property type="entry name" value="PRK00312.1"/>
    <property type="match status" value="1"/>
</dbReference>
<keyword evidence="6 7" id="KW-0949">S-adenosyl-L-methionine</keyword>
<dbReference type="PANTHER" id="PTHR11579:SF0">
    <property type="entry name" value="PROTEIN-L-ISOASPARTATE(D-ASPARTATE) O-METHYLTRANSFERASE"/>
    <property type="match status" value="1"/>
</dbReference>
<dbReference type="Gene3D" id="3.40.50.150">
    <property type="entry name" value="Vaccinia Virus protein VP39"/>
    <property type="match status" value="1"/>
</dbReference>
<dbReference type="GO" id="GO:0005737">
    <property type="term" value="C:cytoplasm"/>
    <property type="evidence" value="ECO:0007669"/>
    <property type="project" value="UniProtKB-SubCell"/>
</dbReference>
<comment type="similarity">
    <text evidence="2 7">Belongs to the methyltransferase superfamily. L-isoaspartyl/D-aspartyl protein methyltransferase family.</text>
</comment>
<keyword evidence="3 7" id="KW-0963">Cytoplasm</keyword>
<feature type="active site" evidence="7">
    <location>
        <position position="88"/>
    </location>
</feature>
<dbReference type="PANTHER" id="PTHR11579">
    <property type="entry name" value="PROTEIN-L-ISOASPARTATE O-METHYLTRANSFERASE"/>
    <property type="match status" value="1"/>
</dbReference>
<feature type="signal peptide" evidence="8">
    <location>
        <begin position="1"/>
        <end position="24"/>
    </location>
</feature>
<dbReference type="PROSITE" id="PS51257">
    <property type="entry name" value="PROKAR_LIPOPROTEIN"/>
    <property type="match status" value="1"/>
</dbReference>
<accession>A0A7C2JZT7</accession>
<evidence type="ECO:0000256" key="4">
    <source>
        <dbReference type="ARBA" id="ARBA00022603"/>
    </source>
</evidence>
<dbReference type="HAMAP" id="MF_00090">
    <property type="entry name" value="PIMT"/>
    <property type="match status" value="1"/>
</dbReference>
<comment type="catalytic activity">
    <reaction evidence="7">
        <text>[protein]-L-isoaspartate + S-adenosyl-L-methionine = [protein]-L-isoaspartate alpha-methyl ester + S-adenosyl-L-homocysteine</text>
        <dbReference type="Rhea" id="RHEA:12705"/>
        <dbReference type="Rhea" id="RHEA-COMP:12143"/>
        <dbReference type="Rhea" id="RHEA-COMP:12144"/>
        <dbReference type="ChEBI" id="CHEBI:57856"/>
        <dbReference type="ChEBI" id="CHEBI:59789"/>
        <dbReference type="ChEBI" id="CHEBI:90596"/>
        <dbReference type="ChEBI" id="CHEBI:90598"/>
        <dbReference type="EC" id="2.1.1.77"/>
    </reaction>
</comment>
<evidence type="ECO:0000256" key="7">
    <source>
        <dbReference type="HAMAP-Rule" id="MF_00090"/>
    </source>
</evidence>
<proteinExistence type="inferred from homology"/>
<dbReference type="SUPFAM" id="SSF53335">
    <property type="entry name" value="S-adenosyl-L-methionine-dependent methyltransferases"/>
    <property type="match status" value="1"/>
</dbReference>
<dbReference type="EMBL" id="DSOK01000311">
    <property type="protein sequence ID" value="HEN16005.1"/>
    <property type="molecule type" value="Genomic_DNA"/>
</dbReference>
<keyword evidence="8" id="KW-0732">Signal</keyword>
<dbReference type="CDD" id="cd02440">
    <property type="entry name" value="AdoMet_MTases"/>
    <property type="match status" value="1"/>
</dbReference>
<dbReference type="GO" id="GO:0030091">
    <property type="term" value="P:protein repair"/>
    <property type="evidence" value="ECO:0007669"/>
    <property type="project" value="UniProtKB-UniRule"/>
</dbReference>
<dbReference type="EC" id="2.1.1.77" evidence="7"/>
<comment type="subcellular location">
    <subcellularLocation>
        <location evidence="1 7">Cytoplasm</location>
    </subcellularLocation>
</comment>
<dbReference type="NCBIfam" id="TIGR00080">
    <property type="entry name" value="pimt"/>
    <property type="match status" value="1"/>
</dbReference>
<dbReference type="InterPro" id="IPR029063">
    <property type="entry name" value="SAM-dependent_MTases_sf"/>
</dbReference>
<sequence length="407" mass="45301">MTLRLPLPIITVLACATIAATASAQSRNPYREARERMVSEYIEREGIRNPRVLAAMREAPRHEFVPLGMRSLAYFDSALAIGQQQTISPPFIVAYMTEALDPQPSDVVLEIGTGSGYQAAVLSPLVKHVYTIEIVESLGKTATDRLKRLGYENVHVKIGDGYQGWPEHAPFDKIIVTCSPENVPQPLVDQLREGGRMVVPLGQRYDQVIHLFEKREGRLHATKLINTLFVPMTGASEAQRQVQPDPLKPHIKNGGFEIDDNADGYPDHWHYQRLITVVPDAGPNASPCALYENDQPGRPAQSLQGMAIDGRKLGSVRIELDYKLEDSRDGLEPWQKPAALLHFYDDQRRVIAEPVIGPWLDTDGRWSHLAKVVPVPPKAREVIFRVGLNGATGKLWVDNVSLTALPR</sequence>
<name>A0A7C2JZT7_9PLAN</name>
<dbReference type="Gene3D" id="2.60.120.260">
    <property type="entry name" value="Galactose-binding domain-like"/>
    <property type="match status" value="1"/>
</dbReference>
<keyword evidence="5 7" id="KW-0808">Transferase</keyword>
<evidence type="ECO:0000256" key="6">
    <source>
        <dbReference type="ARBA" id="ARBA00022691"/>
    </source>
</evidence>
<evidence type="ECO:0000256" key="1">
    <source>
        <dbReference type="ARBA" id="ARBA00004496"/>
    </source>
</evidence>
<dbReference type="FunFam" id="3.40.50.150:FF:000010">
    <property type="entry name" value="Protein-L-isoaspartate O-methyltransferase"/>
    <property type="match status" value="1"/>
</dbReference>
<dbReference type="PROSITE" id="PS01279">
    <property type="entry name" value="PCMT"/>
    <property type="match status" value="1"/>
</dbReference>
<reference evidence="9" key="1">
    <citation type="journal article" date="2020" name="mSystems">
        <title>Genome- and Community-Level Interaction Insights into Carbon Utilization and Element Cycling Functions of Hydrothermarchaeota in Hydrothermal Sediment.</title>
        <authorList>
            <person name="Zhou Z."/>
            <person name="Liu Y."/>
            <person name="Xu W."/>
            <person name="Pan J."/>
            <person name="Luo Z.H."/>
            <person name="Li M."/>
        </authorList>
    </citation>
    <scope>NUCLEOTIDE SEQUENCE [LARGE SCALE GENOMIC DNA]</scope>
    <source>
        <strain evidence="9">SpSt-339</strain>
    </source>
</reference>
<keyword evidence="4 7" id="KW-0489">Methyltransferase</keyword>
<feature type="chain" id="PRO_5028278596" description="Protein-L-isoaspartate O-methyltransferase" evidence="8">
    <location>
        <begin position="25"/>
        <end position="407"/>
    </location>
</feature>
<dbReference type="GO" id="GO:0004719">
    <property type="term" value="F:protein-L-isoaspartate (D-aspartate) O-methyltransferase activity"/>
    <property type="evidence" value="ECO:0007669"/>
    <property type="project" value="UniProtKB-UniRule"/>
</dbReference>
<dbReference type="Pfam" id="PF01135">
    <property type="entry name" value="PCMT"/>
    <property type="match status" value="1"/>
</dbReference>
<organism evidence="9">
    <name type="scientific">Schlesneria paludicola</name>
    <dbReference type="NCBI Taxonomy" id="360056"/>
    <lineage>
        <taxon>Bacteria</taxon>
        <taxon>Pseudomonadati</taxon>
        <taxon>Planctomycetota</taxon>
        <taxon>Planctomycetia</taxon>
        <taxon>Planctomycetales</taxon>
        <taxon>Planctomycetaceae</taxon>
        <taxon>Schlesneria</taxon>
    </lineage>
</organism>